<organism evidence="5 6">
    <name type="scientific">Actinokineospora spheciospongiae</name>
    <dbReference type="NCBI Taxonomy" id="909613"/>
    <lineage>
        <taxon>Bacteria</taxon>
        <taxon>Bacillati</taxon>
        <taxon>Actinomycetota</taxon>
        <taxon>Actinomycetes</taxon>
        <taxon>Pseudonocardiales</taxon>
        <taxon>Pseudonocardiaceae</taxon>
        <taxon>Actinokineospora</taxon>
    </lineage>
</organism>
<sequence>MRRTRSKVTVRTYCYRGRHVESGRVPDLRRPPEQAVPRTARPHRRRQPASRGRPRLRPRHPHHGPGTLTTTLARRWPDARLIAIDSSAKMVAAARERGVEAEERAVQDWEPAADTDVVVSNAVLQWVPGHQDLLRRWATELPPGAWIAVQVPGNFGVPSHVLVRELVAEPEWHDRLEPVRLREEDAVLDPEGYADLMSTAGCAVDAWETTYVQRLTGRDAVLEWITGTALRPIRAALPDPDWTAFRTALAPRLAAAYPPRPDGTTWFPFRRVFFVARTP</sequence>
<proteinExistence type="predicted"/>
<evidence type="ECO:0000256" key="3">
    <source>
        <dbReference type="SAM" id="MobiDB-lite"/>
    </source>
</evidence>
<gene>
    <name evidence="5" type="ORF">UO65_5871</name>
</gene>
<dbReference type="InterPro" id="IPR029063">
    <property type="entry name" value="SAM-dependent_MTases_sf"/>
</dbReference>
<keyword evidence="2 5" id="KW-0808">Transferase</keyword>
<dbReference type="SUPFAM" id="SSF53335">
    <property type="entry name" value="S-adenosyl-L-methionine-dependent methyltransferases"/>
    <property type="match status" value="1"/>
</dbReference>
<dbReference type="PANTHER" id="PTHR43861:SF1">
    <property type="entry name" value="TRANS-ACONITATE 2-METHYLTRANSFERASE"/>
    <property type="match status" value="1"/>
</dbReference>
<keyword evidence="1 5" id="KW-0489">Methyltransferase</keyword>
<feature type="region of interest" description="Disordered" evidence="3">
    <location>
        <begin position="21"/>
        <end position="70"/>
    </location>
</feature>
<name>W7IXT9_9PSEU</name>
<dbReference type="NCBIfam" id="NF010703">
    <property type="entry name" value="PRK14103.1"/>
    <property type="match status" value="1"/>
</dbReference>
<dbReference type="Pfam" id="PF13649">
    <property type="entry name" value="Methyltransf_25"/>
    <property type="match status" value="1"/>
</dbReference>
<evidence type="ECO:0000259" key="4">
    <source>
        <dbReference type="Pfam" id="PF13649"/>
    </source>
</evidence>
<dbReference type="EMBL" id="AYXG01000227">
    <property type="protein sequence ID" value="EWC58869.1"/>
    <property type="molecule type" value="Genomic_DNA"/>
</dbReference>
<dbReference type="AlphaFoldDB" id="W7IXT9"/>
<feature type="compositionally biased region" description="Basic and acidic residues" evidence="3">
    <location>
        <begin position="21"/>
        <end position="32"/>
    </location>
</feature>
<evidence type="ECO:0000313" key="5">
    <source>
        <dbReference type="EMBL" id="EWC58869.1"/>
    </source>
</evidence>
<dbReference type="InterPro" id="IPR041698">
    <property type="entry name" value="Methyltransf_25"/>
</dbReference>
<comment type="caution">
    <text evidence="5">The sequence shown here is derived from an EMBL/GenBank/DDBJ whole genome shotgun (WGS) entry which is preliminary data.</text>
</comment>
<dbReference type="Proteomes" id="UP000019277">
    <property type="component" value="Unassembled WGS sequence"/>
</dbReference>
<dbReference type="Gene3D" id="3.40.50.150">
    <property type="entry name" value="Vaccinia Virus protein VP39"/>
    <property type="match status" value="1"/>
</dbReference>
<dbReference type="CDD" id="cd02440">
    <property type="entry name" value="AdoMet_MTases"/>
    <property type="match status" value="1"/>
</dbReference>
<evidence type="ECO:0000313" key="6">
    <source>
        <dbReference type="Proteomes" id="UP000019277"/>
    </source>
</evidence>
<dbReference type="STRING" id="909613.UO65_5871"/>
<feature type="domain" description="Methyltransferase" evidence="4">
    <location>
        <begin position="64"/>
        <end position="144"/>
    </location>
</feature>
<dbReference type="GO" id="GO:0030798">
    <property type="term" value="F:trans-aconitate 2-methyltransferase activity"/>
    <property type="evidence" value="ECO:0007669"/>
    <property type="project" value="UniProtKB-EC"/>
</dbReference>
<dbReference type="PANTHER" id="PTHR43861">
    <property type="entry name" value="TRANS-ACONITATE 2-METHYLTRANSFERASE-RELATED"/>
    <property type="match status" value="1"/>
</dbReference>
<dbReference type="InterPro" id="IPR023149">
    <property type="entry name" value="Trans_acon_MeTrfase_C"/>
</dbReference>
<dbReference type="PATRIC" id="fig|909613.9.peg.5874"/>
<dbReference type="Gene3D" id="1.10.150.290">
    <property type="entry name" value="S-adenosyl-L-methionine-dependent methyltransferases"/>
    <property type="match status" value="1"/>
</dbReference>
<dbReference type="eggNOG" id="COG4106">
    <property type="taxonomic scope" value="Bacteria"/>
</dbReference>
<reference evidence="5 6" key="1">
    <citation type="journal article" date="2014" name="Genome Announc.">
        <title>Draft Genome Sequence of the Antitrypanosomally Active Sponge-Associated Bacterium Actinokineospora sp. Strain EG49.</title>
        <authorList>
            <person name="Harjes J."/>
            <person name="Ryu T."/>
            <person name="Abdelmohsen U.R."/>
            <person name="Moitinho-Silva L."/>
            <person name="Horn H."/>
            <person name="Ravasi T."/>
            <person name="Hentschel U."/>
        </authorList>
    </citation>
    <scope>NUCLEOTIDE SEQUENCE [LARGE SCALE GENOMIC DNA]</scope>
    <source>
        <strain evidence="5 6">EG49</strain>
    </source>
</reference>
<keyword evidence="6" id="KW-1185">Reference proteome</keyword>
<protein>
    <submittedName>
        <fullName evidence="5">Trans-aconitate 2-methyltransferase</fullName>
        <ecNumber evidence="5">2.1.1.144</ecNumber>
    </submittedName>
</protein>
<evidence type="ECO:0000256" key="1">
    <source>
        <dbReference type="ARBA" id="ARBA00022603"/>
    </source>
</evidence>
<dbReference type="EC" id="2.1.1.144" evidence="5"/>
<dbReference type="GO" id="GO:0032259">
    <property type="term" value="P:methylation"/>
    <property type="evidence" value="ECO:0007669"/>
    <property type="project" value="UniProtKB-KW"/>
</dbReference>
<feature type="compositionally biased region" description="Basic residues" evidence="3">
    <location>
        <begin position="40"/>
        <end position="63"/>
    </location>
</feature>
<evidence type="ECO:0000256" key="2">
    <source>
        <dbReference type="ARBA" id="ARBA00022679"/>
    </source>
</evidence>
<accession>W7IXT9</accession>